<dbReference type="EMBL" id="GAPW01004603">
    <property type="protein sequence ID" value="JAC08995.1"/>
    <property type="molecule type" value="mRNA"/>
</dbReference>
<dbReference type="GO" id="GO:0016020">
    <property type="term" value="C:membrane"/>
    <property type="evidence" value="ECO:0007669"/>
    <property type="project" value="TreeGrafter"/>
</dbReference>
<dbReference type="PANTHER" id="PTHR20952:SF0">
    <property type="entry name" value="ADP-RIBOSYLATION FACTOR-LIKE PROTEIN 6-INTERACTING PROTEIN 1"/>
    <property type="match status" value="1"/>
</dbReference>
<dbReference type="VEuPathDB" id="VectorBase:AALC636_007174"/>
<feature type="transmembrane region" description="Helical" evidence="1">
    <location>
        <begin position="139"/>
        <end position="161"/>
    </location>
</feature>
<keyword evidence="1" id="KW-1133">Transmembrane helix</keyword>
<sequence>RRKNVGNKKKDFNRLKSNLEDWRELLVIFHDLLQWKLPYSPVVIASSVTVFFSLLWWLNLTVVTQLALLLLAAFVGNFCYPSIAKIVFKPEKWAGVQEKHLDIVVGKMLDLSESVTGCWNSFFCNQHDKSVAHIVKVSAALLFMAWIGASVNNLLLCYLVSMTLGLWPGLSQMEEFQTKLDMIKSKISFFNTHDKTK</sequence>
<feature type="transmembrane region" description="Helical" evidence="1">
    <location>
        <begin position="39"/>
        <end position="58"/>
    </location>
</feature>
<dbReference type="PANTHER" id="PTHR20952">
    <property type="entry name" value="ADP-RIBOSYLATION-LIKE FACTOR 6-INTERACTING PROTEIN"/>
    <property type="match status" value="1"/>
</dbReference>
<dbReference type="AlphaFoldDB" id="A0A023EJ83"/>
<keyword evidence="1" id="KW-0812">Transmembrane</keyword>
<evidence type="ECO:0000256" key="1">
    <source>
        <dbReference type="SAM" id="Phobius"/>
    </source>
</evidence>
<evidence type="ECO:0000313" key="2">
    <source>
        <dbReference type="EMBL" id="JAC08995.1"/>
    </source>
</evidence>
<keyword evidence="1" id="KW-0472">Membrane</keyword>
<accession>A0A023EJ83</accession>
<feature type="non-terminal residue" evidence="2">
    <location>
        <position position="1"/>
    </location>
</feature>
<reference evidence="2" key="1">
    <citation type="journal article" date="2014" name="PLoS Negl. Trop. Dis.">
        <title>Identification and characterization of seminal fluid proteins in the Asian tiger mosquito, Aedes albopictus.</title>
        <authorList>
            <person name="Boes K.E."/>
            <person name="Ribeiro J.M."/>
            <person name="Wong A."/>
            <person name="Harrington L.C."/>
            <person name="Wolfner M.F."/>
            <person name="Sirot L.K."/>
        </authorList>
    </citation>
    <scope>NUCLEOTIDE SEQUENCE</scope>
    <source>
        <tissue evidence="2">Reproductive organs</tissue>
    </source>
</reference>
<feature type="transmembrane region" description="Helical" evidence="1">
    <location>
        <begin position="64"/>
        <end position="83"/>
    </location>
</feature>
<proteinExistence type="evidence at transcript level"/>
<protein>
    <submittedName>
        <fullName evidence="2">Uncharacterized protein</fullName>
    </submittedName>
</protein>
<name>A0A023EJ83_AEDAL</name>
<dbReference type="InterPro" id="IPR052114">
    <property type="entry name" value="ER_autophagy_membrane_reg"/>
</dbReference>
<dbReference type="VEuPathDB" id="VectorBase:AALFPA_063052"/>
<organism evidence="2">
    <name type="scientific">Aedes albopictus</name>
    <name type="common">Asian tiger mosquito</name>
    <name type="synonym">Stegomyia albopicta</name>
    <dbReference type="NCBI Taxonomy" id="7160"/>
    <lineage>
        <taxon>Eukaryota</taxon>
        <taxon>Metazoa</taxon>
        <taxon>Ecdysozoa</taxon>
        <taxon>Arthropoda</taxon>
        <taxon>Hexapoda</taxon>
        <taxon>Insecta</taxon>
        <taxon>Pterygota</taxon>
        <taxon>Neoptera</taxon>
        <taxon>Endopterygota</taxon>
        <taxon>Diptera</taxon>
        <taxon>Nematocera</taxon>
        <taxon>Culicoidea</taxon>
        <taxon>Culicidae</taxon>
        <taxon>Culicinae</taxon>
        <taxon>Aedini</taxon>
        <taxon>Aedes</taxon>
        <taxon>Stegomyia</taxon>
    </lineage>
</organism>